<evidence type="ECO:0008006" key="3">
    <source>
        <dbReference type="Google" id="ProtNLM"/>
    </source>
</evidence>
<keyword evidence="2" id="KW-1185">Reference proteome</keyword>
<name>A0A7G2CR51_9TRYP</name>
<gene>
    <name evidence="1" type="ORF">ADEAN_000950400</name>
</gene>
<dbReference type="Proteomes" id="UP000515908">
    <property type="component" value="Chromosome 23"/>
</dbReference>
<accession>A0A7G2CR51</accession>
<dbReference type="VEuPathDB" id="TriTrypDB:ADEAN_000950400"/>
<proteinExistence type="predicted"/>
<dbReference type="InterPro" id="IPR023214">
    <property type="entry name" value="HAD_sf"/>
</dbReference>
<organism evidence="1 2">
    <name type="scientific">Angomonas deanei</name>
    <dbReference type="NCBI Taxonomy" id="59799"/>
    <lineage>
        <taxon>Eukaryota</taxon>
        <taxon>Discoba</taxon>
        <taxon>Euglenozoa</taxon>
        <taxon>Kinetoplastea</taxon>
        <taxon>Metakinetoplastina</taxon>
        <taxon>Trypanosomatida</taxon>
        <taxon>Trypanosomatidae</taxon>
        <taxon>Strigomonadinae</taxon>
        <taxon>Angomonas</taxon>
    </lineage>
</organism>
<reference evidence="1 2" key="1">
    <citation type="submission" date="2020-08" db="EMBL/GenBank/DDBJ databases">
        <authorList>
            <person name="Newling K."/>
            <person name="Davey J."/>
            <person name="Forrester S."/>
        </authorList>
    </citation>
    <scope>NUCLEOTIDE SEQUENCE [LARGE SCALE GENOMIC DNA]</scope>
    <source>
        <strain evidence="2">Crithidia deanei Carvalho (ATCC PRA-265)</strain>
    </source>
</reference>
<evidence type="ECO:0000313" key="1">
    <source>
        <dbReference type="EMBL" id="CAD2221965.1"/>
    </source>
</evidence>
<protein>
    <recommendedName>
        <fullName evidence="3">NLI interacting factor-like phosphatase</fullName>
    </recommendedName>
</protein>
<dbReference type="EMBL" id="LR877167">
    <property type="protein sequence ID" value="CAD2221965.1"/>
    <property type="molecule type" value="Genomic_DNA"/>
</dbReference>
<evidence type="ECO:0000313" key="2">
    <source>
        <dbReference type="Proteomes" id="UP000515908"/>
    </source>
</evidence>
<dbReference type="Gene3D" id="3.40.50.1000">
    <property type="entry name" value="HAD superfamily/HAD-like"/>
    <property type="match status" value="1"/>
</dbReference>
<sequence length="312" mass="35793">MFSRARWRFTAGPLSRLPVHFLFDIDNTLLECPKRPPVMEWPSDCNRAWYNSGNGTYHTLEEVWRQPPHASWITRLTDKEGKLSGKTVFLRPFVLFFFQRLLVERSLDSDSVEVHVSLWTRNPQSFSADVAQLIRTALMAEDGRTVCPIVSRGGDDCCNKETDVGDETDFCLLSSGWKKSVCLSPSPLTTVLIDDREENFVPWECRTGHNILVPSFRRNDTDDTVFQPRPEEGEPSLYMLLHALVSAVKDNQRACQSALPRVHEGLSPPLLVDAHTSEALTEFNLFHIEKYYQAWEQFHAFHGTESNLYFLL</sequence>
<dbReference type="AlphaFoldDB" id="A0A7G2CR51"/>
<dbReference type="OrthoDB" id="262438at2759"/>